<dbReference type="EMBL" id="BK015046">
    <property type="protein sequence ID" value="DAD88689.1"/>
    <property type="molecule type" value="Genomic_DNA"/>
</dbReference>
<organism evidence="1">
    <name type="scientific">Caudovirales sp. ctikv1</name>
    <dbReference type="NCBI Taxonomy" id="2826781"/>
    <lineage>
        <taxon>Viruses</taxon>
        <taxon>Duplodnaviria</taxon>
        <taxon>Heunggongvirae</taxon>
        <taxon>Uroviricota</taxon>
        <taxon>Caudoviricetes</taxon>
    </lineage>
</organism>
<accession>A0A8S5N251</accession>
<dbReference type="Gene3D" id="3.10.450.40">
    <property type="match status" value="1"/>
</dbReference>
<name>A0A8S5N251_9CAUD</name>
<protein>
    <submittedName>
        <fullName evidence="1">Baseplate assembly protein</fullName>
    </submittedName>
</protein>
<evidence type="ECO:0000313" key="1">
    <source>
        <dbReference type="EMBL" id="DAD88689.1"/>
    </source>
</evidence>
<sequence>MSATYEIKPVTDNRISLAPESEVAEILQNVQTIISTVRGSVPLDREFGIDGRIIDMPIHQAQAHLSNDIFQQIKRYEPRAKISDISFTATQNGELIPKVMVTV</sequence>
<dbReference type="SUPFAM" id="SSF160719">
    <property type="entry name" value="gpW/gp25-like"/>
    <property type="match status" value="1"/>
</dbReference>
<proteinExistence type="predicted"/>
<reference evidence="1" key="1">
    <citation type="journal article" date="2021" name="Proc. Natl. Acad. Sci. U.S.A.">
        <title>A Catalog of Tens of Thousands of Viruses from Human Metagenomes Reveals Hidden Associations with Chronic Diseases.</title>
        <authorList>
            <person name="Tisza M.J."/>
            <person name="Buck C.B."/>
        </authorList>
    </citation>
    <scope>NUCLEOTIDE SEQUENCE</scope>
    <source>
        <strain evidence="1">Ctikv1</strain>
    </source>
</reference>